<organism evidence="1 2">
    <name type="scientific">Aeromicrobium marinum DSM 15272</name>
    <dbReference type="NCBI Taxonomy" id="585531"/>
    <lineage>
        <taxon>Bacteria</taxon>
        <taxon>Bacillati</taxon>
        <taxon>Actinomycetota</taxon>
        <taxon>Actinomycetes</taxon>
        <taxon>Propionibacteriales</taxon>
        <taxon>Nocardioidaceae</taxon>
        <taxon>Aeromicrobium</taxon>
    </lineage>
</organism>
<accession>E2S7R4</accession>
<name>E2S7R4_9ACTN</name>
<evidence type="ECO:0000313" key="2">
    <source>
        <dbReference type="Proteomes" id="UP000003111"/>
    </source>
</evidence>
<keyword evidence="2" id="KW-1185">Reference proteome</keyword>
<proteinExistence type="predicted"/>
<dbReference type="STRING" id="585531.HMPREF0063_10071"/>
<dbReference type="RefSeq" id="WP_007076638.1">
    <property type="nucleotide sequence ID" value="NZ_CM001024.1"/>
</dbReference>
<evidence type="ECO:0000313" key="1">
    <source>
        <dbReference type="EMBL" id="EFQ84730.1"/>
    </source>
</evidence>
<dbReference type="AlphaFoldDB" id="E2S7R4"/>
<protein>
    <submittedName>
        <fullName evidence="1">Uncharacterized protein</fullName>
    </submittedName>
</protein>
<comment type="caution">
    <text evidence="1">The sequence shown here is derived from an EMBL/GenBank/DDBJ whole genome shotgun (WGS) entry which is preliminary data.</text>
</comment>
<gene>
    <name evidence="1" type="ORF">HMPREF0063_10071</name>
</gene>
<dbReference type="EMBL" id="ACLF03000001">
    <property type="protein sequence ID" value="EFQ84730.1"/>
    <property type="molecule type" value="Genomic_DNA"/>
</dbReference>
<reference evidence="1" key="1">
    <citation type="submission" date="2010-08" db="EMBL/GenBank/DDBJ databases">
        <authorList>
            <person name="Muzny D."/>
            <person name="Qin X."/>
            <person name="Buhay C."/>
            <person name="Dugan-Rocha S."/>
            <person name="Ding Y."/>
            <person name="Chen G."/>
            <person name="Hawes A."/>
            <person name="Holder M."/>
            <person name="Jhangiani S."/>
            <person name="Johnson A."/>
            <person name="Khan Z."/>
            <person name="Li Z."/>
            <person name="Liu W."/>
            <person name="Liu X."/>
            <person name="Perez L."/>
            <person name="Shen H."/>
            <person name="Wang Q."/>
            <person name="Watt J."/>
            <person name="Xi L."/>
            <person name="Xin Y."/>
            <person name="Zhou J."/>
            <person name="Deng J."/>
            <person name="Jiang H."/>
            <person name="Liu Y."/>
            <person name="Qu J."/>
            <person name="Song X.-Z."/>
            <person name="Zhang L."/>
            <person name="Villasana D."/>
            <person name="Johnson A."/>
            <person name="Liu J."/>
            <person name="Liyanage D."/>
            <person name="Lorensuhewa L."/>
            <person name="Robinson T."/>
            <person name="Song A."/>
            <person name="Song B.-B."/>
            <person name="Dinh H."/>
            <person name="Thornton R."/>
            <person name="Coyle M."/>
            <person name="Francisco L."/>
            <person name="Jackson L."/>
            <person name="Javaid M."/>
            <person name="Korchina V."/>
            <person name="Kovar C."/>
            <person name="Mata R."/>
            <person name="Mathew T."/>
            <person name="Ngo R."/>
            <person name="Nguyen L."/>
            <person name="Nguyen N."/>
            <person name="Okwuonu G."/>
            <person name="Ongeri F."/>
            <person name="Pham C."/>
            <person name="Simmons D."/>
            <person name="Wilczek-Boney K."/>
            <person name="Hale W."/>
            <person name="Jakkamsetti A."/>
            <person name="Pham P."/>
            <person name="Ruth R."/>
            <person name="San Lucas F."/>
            <person name="Warren J."/>
            <person name="Zhang J."/>
            <person name="Zhao Z."/>
            <person name="Zhou C."/>
            <person name="Zhu D."/>
            <person name="Lee S."/>
            <person name="Bess C."/>
            <person name="Blankenburg K."/>
            <person name="Forbes L."/>
            <person name="Fu Q."/>
            <person name="Gubbala S."/>
            <person name="Hirani K."/>
            <person name="Jayaseelan J.C."/>
            <person name="Lara F."/>
            <person name="Munidasa M."/>
            <person name="Palculict T."/>
            <person name="Patil S."/>
            <person name="Pu L.-L."/>
            <person name="Saada N."/>
            <person name="Tang L."/>
            <person name="Weissenberger G."/>
            <person name="Zhu Y."/>
            <person name="Hemphill L."/>
            <person name="Shang Y."/>
            <person name="Youmans B."/>
            <person name="Ayvaz T."/>
            <person name="Ross M."/>
            <person name="Santibanez J."/>
            <person name="Aqrawi P."/>
            <person name="Gross S."/>
            <person name="Joshi V."/>
            <person name="Fowler G."/>
            <person name="Nazareth L."/>
            <person name="Reid J."/>
            <person name="Worley K."/>
            <person name="Petrosino J."/>
            <person name="Highlander S."/>
            <person name="Gibbs R."/>
        </authorList>
    </citation>
    <scope>NUCLEOTIDE SEQUENCE [LARGE SCALE GENOMIC DNA]</scope>
    <source>
        <strain evidence="1">DSM 15272</strain>
    </source>
</reference>
<sequence length="97" mass="10750">MSEPTVILCGNSMAVDMCLTCGGWLHREVRGGYVSGAWRYCSEDCVADQQEFEDEVHLRCRDMLCDCPEVCAPRGLPNAAQLAEWAAYLDAKDATDE</sequence>
<dbReference type="HOGENOM" id="CLU_2340558_0_0_11"/>
<dbReference type="Proteomes" id="UP000003111">
    <property type="component" value="Unassembled WGS sequence"/>
</dbReference>